<keyword evidence="2" id="KW-1185">Reference proteome</keyword>
<dbReference type="EMBL" id="NBUC01000114">
    <property type="protein sequence ID" value="PLT99049.1"/>
    <property type="molecule type" value="Genomic_DNA"/>
</dbReference>
<protein>
    <submittedName>
        <fullName evidence="1">Uncharacterized protein</fullName>
    </submittedName>
</protein>
<organism evidence="1 2">
    <name type="scientific">Sinorhizobium medicae</name>
    <dbReference type="NCBI Taxonomy" id="110321"/>
    <lineage>
        <taxon>Bacteria</taxon>
        <taxon>Pseudomonadati</taxon>
        <taxon>Pseudomonadota</taxon>
        <taxon>Alphaproteobacteria</taxon>
        <taxon>Hyphomicrobiales</taxon>
        <taxon>Rhizobiaceae</taxon>
        <taxon>Sinorhizobium/Ensifer group</taxon>
        <taxon>Sinorhizobium</taxon>
    </lineage>
</organism>
<reference evidence="1 2" key="1">
    <citation type="journal article" date="2018" name="FEMS Microbiol. Ecol.">
        <title>Co-invading symbiotic mutualists of Medicago polymorpha retain high ancestral diversity and contain diverse accessory genomes.</title>
        <authorList>
            <person name="Porter S.S."/>
            <person name="Faber-Hammond J.J."/>
            <person name="Friesen M.L."/>
        </authorList>
    </citation>
    <scope>NUCLEOTIDE SEQUENCE [LARGE SCALE GENOMIC DNA]</scope>
    <source>
        <strain evidence="1 2">Str16</strain>
    </source>
</reference>
<evidence type="ECO:0000313" key="2">
    <source>
        <dbReference type="Proteomes" id="UP001190825"/>
    </source>
</evidence>
<proteinExistence type="predicted"/>
<dbReference type="Proteomes" id="UP001190825">
    <property type="component" value="Unassembled WGS sequence"/>
</dbReference>
<gene>
    <name evidence="1" type="ORF">BMJ33_24225</name>
</gene>
<name>A0ABX4THB5_9HYPH</name>
<evidence type="ECO:0000313" key="1">
    <source>
        <dbReference type="EMBL" id="PLT99049.1"/>
    </source>
</evidence>
<accession>A0ABX4THB5</accession>
<comment type="caution">
    <text evidence="1">The sequence shown here is derived from an EMBL/GenBank/DDBJ whole genome shotgun (WGS) entry which is preliminary data.</text>
</comment>
<sequence length="65" mass="7036">MLFFSDRLANRVLLEKLFWRDMILFGTTLNLTFLAGGTASGTRPTGSTFFHALSCASSPQAGCCS</sequence>